<dbReference type="Proteomes" id="UP000054870">
    <property type="component" value="Unassembled WGS sequence"/>
</dbReference>
<gene>
    <name evidence="1" type="ORF">AWB75_05409</name>
</gene>
<organism evidence="1 2">
    <name type="scientific">Caballeronia catudaia</name>
    <dbReference type="NCBI Taxonomy" id="1777136"/>
    <lineage>
        <taxon>Bacteria</taxon>
        <taxon>Pseudomonadati</taxon>
        <taxon>Pseudomonadota</taxon>
        <taxon>Betaproteobacteria</taxon>
        <taxon>Burkholderiales</taxon>
        <taxon>Burkholderiaceae</taxon>
        <taxon>Caballeronia</taxon>
    </lineage>
</organism>
<protein>
    <submittedName>
        <fullName evidence="1">Uncharacterized protein</fullName>
    </submittedName>
</protein>
<evidence type="ECO:0000313" key="1">
    <source>
        <dbReference type="EMBL" id="SAK83511.1"/>
    </source>
</evidence>
<sequence length="305" mass="33697">MLLTAMLRASGIKAEPVWVERGAFASPLIAPNIYAVNHAIVRAEVDGAVWWLNPTNPIFAPSVTMPDIQERWALVIGADGIVRQDTIALSQPGRSVDVTFRERLSNGEQGEVDATLGLSGKPLMDLSIADRNQGKSASDKAICNIVAIEPGQCDVQRQAVGFLIPERYTARARVVDLRALDPRGSQYSFSRPGLLELWDAFARYKRNGQMSDLYFGAPEATRADVALVAKRTDGQARECAVRNRWFDLELSGKPAPDGYRYRYSLTRKMAWLAHDEIVSADFQKMVDQSRACVSGLQFTVQPLKG</sequence>
<dbReference type="Gene3D" id="3.10.620.30">
    <property type="match status" value="1"/>
</dbReference>
<name>A0A158CMJ2_9BURK</name>
<dbReference type="EMBL" id="FCOF02000035">
    <property type="protein sequence ID" value="SAK83511.1"/>
    <property type="molecule type" value="Genomic_DNA"/>
</dbReference>
<reference evidence="1" key="1">
    <citation type="submission" date="2016-01" db="EMBL/GenBank/DDBJ databases">
        <authorList>
            <person name="Peeters C."/>
        </authorList>
    </citation>
    <scope>NUCLEOTIDE SEQUENCE [LARGE SCALE GENOMIC DNA]</scope>
    <source>
        <strain evidence="1">LMG 29318</strain>
    </source>
</reference>
<dbReference type="AlphaFoldDB" id="A0A158CMJ2"/>
<evidence type="ECO:0000313" key="2">
    <source>
        <dbReference type="Proteomes" id="UP000054870"/>
    </source>
</evidence>
<comment type="caution">
    <text evidence="1">The sequence shown here is derived from an EMBL/GenBank/DDBJ whole genome shotgun (WGS) entry which is preliminary data.</text>
</comment>
<proteinExistence type="predicted"/>
<accession>A0A158CMJ2</accession>
<keyword evidence="2" id="KW-1185">Reference proteome</keyword>